<dbReference type="OrthoDB" id="162531at2"/>
<dbReference type="PROSITE" id="PS50995">
    <property type="entry name" value="HTH_MARR_2"/>
    <property type="match status" value="1"/>
</dbReference>
<evidence type="ECO:0000256" key="1">
    <source>
        <dbReference type="SAM" id="Coils"/>
    </source>
</evidence>
<protein>
    <submittedName>
        <fullName evidence="3">MarR family transcriptional regulator</fullName>
    </submittedName>
</protein>
<dbReference type="GO" id="GO:0003700">
    <property type="term" value="F:DNA-binding transcription factor activity"/>
    <property type="evidence" value="ECO:0007669"/>
    <property type="project" value="InterPro"/>
</dbReference>
<proteinExistence type="predicted"/>
<dbReference type="Gene3D" id="1.10.10.10">
    <property type="entry name" value="Winged helix-like DNA-binding domain superfamily/Winged helix DNA-binding domain"/>
    <property type="match status" value="1"/>
</dbReference>
<keyword evidence="4" id="KW-1185">Reference proteome</keyword>
<dbReference type="InterPro" id="IPR036390">
    <property type="entry name" value="WH_DNA-bd_sf"/>
</dbReference>
<name>A0A2S9QN35_9MICO</name>
<comment type="caution">
    <text evidence="3">The sequence shown here is derived from an EMBL/GenBank/DDBJ whole genome shotgun (WGS) entry which is preliminary data.</text>
</comment>
<dbReference type="SUPFAM" id="SSF46785">
    <property type="entry name" value="Winged helix' DNA-binding domain"/>
    <property type="match status" value="1"/>
</dbReference>
<dbReference type="PANTHER" id="PTHR33164:SF43">
    <property type="entry name" value="HTH-TYPE TRANSCRIPTIONAL REPRESSOR YETL"/>
    <property type="match status" value="1"/>
</dbReference>
<dbReference type="AlphaFoldDB" id="A0A2S9QN35"/>
<organism evidence="3 4">
    <name type="scientific">Leucobacter massiliensis</name>
    <dbReference type="NCBI Taxonomy" id="1686285"/>
    <lineage>
        <taxon>Bacteria</taxon>
        <taxon>Bacillati</taxon>
        <taxon>Actinomycetota</taxon>
        <taxon>Actinomycetes</taxon>
        <taxon>Micrococcales</taxon>
        <taxon>Microbacteriaceae</taxon>
        <taxon>Leucobacter</taxon>
    </lineage>
</organism>
<dbReference type="RefSeq" id="WP_105805465.1">
    <property type="nucleotide sequence ID" value="NZ_MWZD01000017.1"/>
</dbReference>
<sequence>MESGAAAAARDRIAERLYVANAAGGPSSLVDATGVAQEDVEQIARLMQALARLREAEQLLSEASSAYMRLSAQDMRALHYLIVAQQQGEIVTPGMIAQHLRISAASTTKLLNRLERDGHVLRRVHPTDRRAFAIEVTPETAASARATVGRTQARRFYAAARLSREEREAVTRFLIDMADELSLSRAGWAGGAEEADAAAGEGSEGAS</sequence>
<dbReference type="InterPro" id="IPR000835">
    <property type="entry name" value="HTH_MarR-typ"/>
</dbReference>
<dbReference type="EMBL" id="MWZD01000017">
    <property type="protein sequence ID" value="PRI11006.1"/>
    <property type="molecule type" value="Genomic_DNA"/>
</dbReference>
<reference evidence="3 4" key="1">
    <citation type="journal article" date="2017" name="New Microbes New Infect">
        <title>Genome sequence of 'Leucobacter massiliensis' sp. nov. isolated from human pharynx after travel to the 2014 Hajj.</title>
        <authorList>
            <person name="Leangapichart T."/>
            <person name="Gautret P."/>
            <person name="Nguyen T.T."/>
            <person name="Armstrong N."/>
            <person name="Rolain J.M."/>
        </authorList>
    </citation>
    <scope>NUCLEOTIDE SEQUENCE [LARGE SCALE GENOMIC DNA]</scope>
    <source>
        <strain evidence="3 4">122RC15</strain>
    </source>
</reference>
<evidence type="ECO:0000313" key="3">
    <source>
        <dbReference type="EMBL" id="PRI11006.1"/>
    </source>
</evidence>
<keyword evidence="1" id="KW-0175">Coiled coil</keyword>
<dbReference type="GO" id="GO:0006950">
    <property type="term" value="P:response to stress"/>
    <property type="evidence" value="ECO:0007669"/>
    <property type="project" value="TreeGrafter"/>
</dbReference>
<dbReference type="InterPro" id="IPR036388">
    <property type="entry name" value="WH-like_DNA-bd_sf"/>
</dbReference>
<feature type="coiled-coil region" evidence="1">
    <location>
        <begin position="36"/>
        <end position="73"/>
    </location>
</feature>
<accession>A0A2S9QN35</accession>
<feature type="domain" description="HTH marR-type" evidence="2">
    <location>
        <begin position="40"/>
        <end position="179"/>
    </location>
</feature>
<dbReference type="SMART" id="SM00347">
    <property type="entry name" value="HTH_MARR"/>
    <property type="match status" value="1"/>
</dbReference>
<evidence type="ECO:0000313" key="4">
    <source>
        <dbReference type="Proteomes" id="UP000238650"/>
    </source>
</evidence>
<evidence type="ECO:0000259" key="2">
    <source>
        <dbReference type="PROSITE" id="PS50995"/>
    </source>
</evidence>
<dbReference type="InterPro" id="IPR039422">
    <property type="entry name" value="MarR/SlyA-like"/>
</dbReference>
<dbReference type="PANTHER" id="PTHR33164">
    <property type="entry name" value="TRANSCRIPTIONAL REGULATOR, MARR FAMILY"/>
    <property type="match status" value="1"/>
</dbReference>
<dbReference type="Proteomes" id="UP000238650">
    <property type="component" value="Unassembled WGS sequence"/>
</dbReference>
<gene>
    <name evidence="3" type="ORF">B4915_09035</name>
</gene>
<dbReference type="Pfam" id="PF12802">
    <property type="entry name" value="MarR_2"/>
    <property type="match status" value="1"/>
</dbReference>